<keyword evidence="1" id="KW-0732">Signal</keyword>
<evidence type="ECO:0000313" key="2">
    <source>
        <dbReference type="EMBL" id="MDI6449640.1"/>
    </source>
</evidence>
<evidence type="ECO:0000256" key="1">
    <source>
        <dbReference type="SAM" id="SignalP"/>
    </source>
</evidence>
<dbReference type="EMBL" id="JASCXX010000012">
    <property type="protein sequence ID" value="MDI6449640.1"/>
    <property type="molecule type" value="Genomic_DNA"/>
</dbReference>
<reference evidence="2" key="1">
    <citation type="submission" date="2023-05" db="EMBL/GenBank/DDBJ databases">
        <title>Anaerotaeda fermentans gen. nov., sp. nov., a novel anaerobic planctomycete of the new family within the order Sedimentisphaerales isolated from Taman Peninsula, Russia.</title>
        <authorList>
            <person name="Khomyakova M.A."/>
            <person name="Merkel A.Y."/>
            <person name="Slobodkin A.I."/>
        </authorList>
    </citation>
    <scope>NUCLEOTIDE SEQUENCE</scope>
    <source>
        <strain evidence="2">M17dextr</strain>
    </source>
</reference>
<evidence type="ECO:0000313" key="3">
    <source>
        <dbReference type="Proteomes" id="UP001431776"/>
    </source>
</evidence>
<gene>
    <name evidence="2" type="ORF">QJ522_11345</name>
</gene>
<feature type="signal peptide" evidence="1">
    <location>
        <begin position="1"/>
        <end position="27"/>
    </location>
</feature>
<name>A0AAW6TVN7_9BACT</name>
<evidence type="ECO:0008006" key="4">
    <source>
        <dbReference type="Google" id="ProtNLM"/>
    </source>
</evidence>
<accession>A0AAW6TVN7</accession>
<proteinExistence type="predicted"/>
<dbReference type="Proteomes" id="UP001431776">
    <property type="component" value="Unassembled WGS sequence"/>
</dbReference>
<keyword evidence="3" id="KW-1185">Reference proteome</keyword>
<dbReference type="RefSeq" id="WP_349245048.1">
    <property type="nucleotide sequence ID" value="NZ_JASCXX010000012.1"/>
</dbReference>
<dbReference type="AlphaFoldDB" id="A0AAW6TVN7"/>
<feature type="chain" id="PRO_5044026339" description="Secreted protein" evidence="1">
    <location>
        <begin position="28"/>
        <end position="144"/>
    </location>
</feature>
<sequence>MNRKRRQYGNGKSLGVVLVCLIAAVNASQGIVLCSGSHGHVAIEPADHSHCDHAAHHHDVNAEPCDDNEAQYLGAERCVPCVDIALPIGPLDGRPLSGGLKAVVAVVAGESSAACQNLLVLDAGSEEVPLPAFHDPLRSIVLQL</sequence>
<protein>
    <recommendedName>
        <fullName evidence="4">Secreted protein</fullName>
    </recommendedName>
</protein>
<comment type="caution">
    <text evidence="2">The sequence shown here is derived from an EMBL/GenBank/DDBJ whole genome shotgun (WGS) entry which is preliminary data.</text>
</comment>
<organism evidence="2 3">
    <name type="scientific">Anaerobaca lacustris</name>
    <dbReference type="NCBI Taxonomy" id="3044600"/>
    <lineage>
        <taxon>Bacteria</taxon>
        <taxon>Pseudomonadati</taxon>
        <taxon>Planctomycetota</taxon>
        <taxon>Phycisphaerae</taxon>
        <taxon>Sedimentisphaerales</taxon>
        <taxon>Anaerobacaceae</taxon>
        <taxon>Anaerobaca</taxon>
    </lineage>
</organism>